<protein>
    <submittedName>
        <fullName evidence="1">Uncharacterized protein</fullName>
    </submittedName>
</protein>
<evidence type="ECO:0000313" key="1">
    <source>
        <dbReference type="EMBL" id="JAH37320.1"/>
    </source>
</evidence>
<sequence length="30" mass="3333">MIALANVLAHRNCFSKENCKTAFPRQSNAP</sequence>
<organism evidence="1">
    <name type="scientific">Anguilla anguilla</name>
    <name type="common">European freshwater eel</name>
    <name type="synonym">Muraena anguilla</name>
    <dbReference type="NCBI Taxonomy" id="7936"/>
    <lineage>
        <taxon>Eukaryota</taxon>
        <taxon>Metazoa</taxon>
        <taxon>Chordata</taxon>
        <taxon>Craniata</taxon>
        <taxon>Vertebrata</taxon>
        <taxon>Euteleostomi</taxon>
        <taxon>Actinopterygii</taxon>
        <taxon>Neopterygii</taxon>
        <taxon>Teleostei</taxon>
        <taxon>Anguilliformes</taxon>
        <taxon>Anguillidae</taxon>
        <taxon>Anguilla</taxon>
    </lineage>
</organism>
<dbReference type="AlphaFoldDB" id="A0A0E9S9H7"/>
<reference evidence="1" key="1">
    <citation type="submission" date="2014-11" db="EMBL/GenBank/DDBJ databases">
        <authorList>
            <person name="Amaro Gonzalez C."/>
        </authorList>
    </citation>
    <scope>NUCLEOTIDE SEQUENCE</scope>
</reference>
<proteinExistence type="predicted"/>
<reference evidence="1" key="2">
    <citation type="journal article" date="2015" name="Fish Shellfish Immunol.">
        <title>Early steps in the European eel (Anguilla anguilla)-Vibrio vulnificus interaction in the gills: Role of the RtxA13 toxin.</title>
        <authorList>
            <person name="Callol A."/>
            <person name="Pajuelo D."/>
            <person name="Ebbesson L."/>
            <person name="Teles M."/>
            <person name="MacKenzie S."/>
            <person name="Amaro C."/>
        </authorList>
    </citation>
    <scope>NUCLEOTIDE SEQUENCE</scope>
</reference>
<accession>A0A0E9S9H7</accession>
<dbReference type="EMBL" id="GBXM01071257">
    <property type="protein sequence ID" value="JAH37320.1"/>
    <property type="molecule type" value="Transcribed_RNA"/>
</dbReference>
<name>A0A0E9S9H7_ANGAN</name>